<feature type="region of interest" description="Disordered" evidence="1">
    <location>
        <begin position="84"/>
        <end position="108"/>
    </location>
</feature>
<dbReference type="EMBL" id="LN899826">
    <property type="protein sequence ID" value="CUV38860.1"/>
    <property type="molecule type" value="Genomic_DNA"/>
</dbReference>
<protein>
    <submittedName>
        <fullName evidence="2">Uncharacterized protein</fullName>
    </submittedName>
</protein>
<evidence type="ECO:0000313" key="2">
    <source>
        <dbReference type="EMBL" id="CUV24074.1"/>
    </source>
</evidence>
<evidence type="ECO:0000256" key="1">
    <source>
        <dbReference type="SAM" id="MobiDB-lite"/>
    </source>
</evidence>
<reference evidence="2" key="1">
    <citation type="submission" date="2015-10" db="EMBL/GenBank/DDBJ databases">
        <authorList>
            <person name="Gilbert D.G."/>
        </authorList>
    </citation>
    <scope>NUCLEOTIDE SEQUENCE</scope>
    <source>
        <strain evidence="2">Phyl III-seqv23</strain>
    </source>
</reference>
<proteinExistence type="predicted"/>
<accession>A0A0S4UPH1</accession>
<dbReference type="EMBL" id="LN899823">
    <property type="protein sequence ID" value="CUV24074.1"/>
    <property type="molecule type" value="Genomic_DNA"/>
</dbReference>
<dbReference type="EMBL" id="LN899825">
    <property type="protein sequence ID" value="CUV37661.1"/>
    <property type="molecule type" value="Genomic_DNA"/>
</dbReference>
<evidence type="ECO:0000313" key="5">
    <source>
        <dbReference type="EMBL" id="CUV64277.1"/>
    </source>
</evidence>
<organism evidence="2">
    <name type="scientific">Ralstonia solanacearum</name>
    <name type="common">Pseudomonas solanacearum</name>
    <dbReference type="NCBI Taxonomy" id="305"/>
    <lineage>
        <taxon>Bacteria</taxon>
        <taxon>Pseudomonadati</taxon>
        <taxon>Pseudomonadota</taxon>
        <taxon>Betaproteobacteria</taxon>
        <taxon>Burkholderiales</taxon>
        <taxon>Burkholderiaceae</taxon>
        <taxon>Ralstonia</taxon>
        <taxon>Ralstonia solanacearum species complex</taxon>
    </lineage>
</organism>
<evidence type="ECO:0000313" key="4">
    <source>
        <dbReference type="EMBL" id="CUV38860.1"/>
    </source>
</evidence>
<dbReference type="EMBL" id="LN899822">
    <property type="protein sequence ID" value="CUV64277.1"/>
    <property type="molecule type" value="Genomic_DNA"/>
</dbReference>
<gene>
    <name evidence="5" type="ORF">RD1301_v1_5720002</name>
    <name evidence="2" type="ORF">RUN1744_v1_570024</name>
    <name evidence="3" type="ORF">TD1301_v1_4380002</name>
    <name evidence="4" type="ORF">TF3108_v1_190023</name>
</gene>
<name>A0A0S4UPH1_RALSL</name>
<evidence type="ECO:0000313" key="3">
    <source>
        <dbReference type="EMBL" id="CUV37661.1"/>
    </source>
</evidence>
<sequence length="268" mass="29971">MLRVIKPFAGKTVTDAEAGDLNCFLRDVLVEVASENYRQTMYEVMALEGQQTGLNPPLRANERVMSGLFATAISRAALRSRTEVRIDRPESAESIGEQDGAEANGRTTNHGRVDYMAWYGTRVIGVELKMAGMNCEEPKLTDHIVRRWTKAVEQAKTVQDCLRVRQKEDRVRYPNPVSLALMVIVGRRSIVENAQFSDGDLKDMQDATTQMLAKLTPRPTFQAIYTFPSEFRTLVPRHKGVEVQKSGRAVYTPFVSFIAKPAVNSMAG</sequence>
<dbReference type="AlphaFoldDB" id="A0A0S4UPH1"/>